<gene>
    <name evidence="2" type="ORF">A1O3_08806</name>
</gene>
<reference evidence="2 3" key="1">
    <citation type="submission" date="2013-03" db="EMBL/GenBank/DDBJ databases">
        <title>The Genome Sequence of Capronia epimyces CBS 606.96.</title>
        <authorList>
            <consortium name="The Broad Institute Genomics Platform"/>
            <person name="Cuomo C."/>
            <person name="de Hoog S."/>
            <person name="Gorbushina A."/>
            <person name="Walker B."/>
            <person name="Young S.K."/>
            <person name="Zeng Q."/>
            <person name="Gargeya S."/>
            <person name="Fitzgerald M."/>
            <person name="Haas B."/>
            <person name="Abouelleil A."/>
            <person name="Allen A.W."/>
            <person name="Alvarado L."/>
            <person name="Arachchi H.M."/>
            <person name="Berlin A.M."/>
            <person name="Chapman S.B."/>
            <person name="Gainer-Dewar J."/>
            <person name="Goldberg J."/>
            <person name="Griggs A."/>
            <person name="Gujja S."/>
            <person name="Hansen M."/>
            <person name="Howarth C."/>
            <person name="Imamovic A."/>
            <person name="Ireland A."/>
            <person name="Larimer J."/>
            <person name="McCowan C."/>
            <person name="Murphy C."/>
            <person name="Pearson M."/>
            <person name="Poon T.W."/>
            <person name="Priest M."/>
            <person name="Roberts A."/>
            <person name="Saif S."/>
            <person name="Shea T."/>
            <person name="Sisk P."/>
            <person name="Sykes S."/>
            <person name="Wortman J."/>
            <person name="Nusbaum C."/>
            <person name="Birren B."/>
        </authorList>
    </citation>
    <scope>NUCLEOTIDE SEQUENCE [LARGE SCALE GENOMIC DNA]</scope>
    <source>
        <strain evidence="2 3">CBS 606.96</strain>
    </source>
</reference>
<name>W9YAA1_9EURO</name>
<sequence>MSRRENTASGMRDAYLYQNNTVANRFVQHGGQVLRNGTVVKKTPTGPGEGQGQREEKDNESAVRKLDEELNAMTDPELLSDARQIQREMNNGHRSYA</sequence>
<dbReference type="OrthoDB" id="4158067at2759"/>
<dbReference type="Proteomes" id="UP000019478">
    <property type="component" value="Unassembled WGS sequence"/>
</dbReference>
<proteinExistence type="predicted"/>
<dbReference type="HOGENOM" id="CLU_162134_1_0_1"/>
<dbReference type="RefSeq" id="XP_007737092.1">
    <property type="nucleotide sequence ID" value="XM_007738902.1"/>
</dbReference>
<evidence type="ECO:0000256" key="1">
    <source>
        <dbReference type="SAM" id="MobiDB-lite"/>
    </source>
</evidence>
<organism evidence="2 3">
    <name type="scientific">Capronia epimyces CBS 606.96</name>
    <dbReference type="NCBI Taxonomy" id="1182542"/>
    <lineage>
        <taxon>Eukaryota</taxon>
        <taxon>Fungi</taxon>
        <taxon>Dikarya</taxon>
        <taxon>Ascomycota</taxon>
        <taxon>Pezizomycotina</taxon>
        <taxon>Eurotiomycetes</taxon>
        <taxon>Chaetothyriomycetidae</taxon>
        <taxon>Chaetothyriales</taxon>
        <taxon>Herpotrichiellaceae</taxon>
        <taxon>Capronia</taxon>
    </lineage>
</organism>
<feature type="region of interest" description="Disordered" evidence="1">
    <location>
        <begin position="34"/>
        <end position="97"/>
    </location>
</feature>
<feature type="compositionally biased region" description="Basic and acidic residues" evidence="1">
    <location>
        <begin position="52"/>
        <end position="68"/>
    </location>
</feature>
<feature type="compositionally biased region" description="Polar residues" evidence="1">
    <location>
        <begin position="87"/>
        <end position="97"/>
    </location>
</feature>
<accession>W9YAA1</accession>
<evidence type="ECO:0000313" key="3">
    <source>
        <dbReference type="Proteomes" id="UP000019478"/>
    </source>
</evidence>
<dbReference type="AlphaFoldDB" id="W9YAA1"/>
<dbReference type="GeneID" id="19172892"/>
<keyword evidence="3" id="KW-1185">Reference proteome</keyword>
<dbReference type="EMBL" id="AMGY01000008">
    <property type="protein sequence ID" value="EXJ79304.1"/>
    <property type="molecule type" value="Genomic_DNA"/>
</dbReference>
<evidence type="ECO:0000313" key="2">
    <source>
        <dbReference type="EMBL" id="EXJ79304.1"/>
    </source>
</evidence>
<comment type="caution">
    <text evidence="2">The sequence shown here is derived from an EMBL/GenBank/DDBJ whole genome shotgun (WGS) entry which is preliminary data.</text>
</comment>
<protein>
    <submittedName>
        <fullName evidence="2">Uncharacterized protein</fullName>
    </submittedName>
</protein>